<accession>A0A976FPY8</accession>
<dbReference type="Pfam" id="PF13639">
    <property type="entry name" value="zf-RING_2"/>
    <property type="match status" value="1"/>
</dbReference>
<keyword evidence="1" id="KW-0479">Metal-binding</keyword>
<evidence type="ECO:0000256" key="3">
    <source>
        <dbReference type="ARBA" id="ARBA00022833"/>
    </source>
</evidence>
<evidence type="ECO:0000256" key="5">
    <source>
        <dbReference type="SAM" id="MobiDB-lite"/>
    </source>
</evidence>
<feature type="domain" description="RING-type" evidence="6">
    <location>
        <begin position="288"/>
        <end position="331"/>
    </location>
</feature>
<dbReference type="Proteomes" id="UP000294530">
    <property type="component" value="Unassembled WGS sequence"/>
</dbReference>
<comment type="caution">
    <text evidence="8">The sequence shown here is derived from an EMBL/GenBank/DDBJ whole genome shotgun (WGS) entry which is preliminary data.</text>
</comment>
<dbReference type="SUPFAM" id="SSF64268">
    <property type="entry name" value="PX domain"/>
    <property type="match status" value="1"/>
</dbReference>
<dbReference type="GO" id="GO:0035091">
    <property type="term" value="F:phosphatidylinositol binding"/>
    <property type="evidence" value="ECO:0007669"/>
    <property type="project" value="InterPro"/>
</dbReference>
<name>A0A976FPY8_BRELC</name>
<evidence type="ECO:0000313" key="9">
    <source>
        <dbReference type="Proteomes" id="UP000294530"/>
    </source>
</evidence>
<sequence length="343" mass="39328">MAQRYEADVEWLDSEVEDSPCFSDEIGNMFSSSPNAKAGGKEHEQQMQRPVAGPSEHAEDFVDDTTSFDGQIAASRHYSAKISVPVKSVSQKRFQDVPIGLVADRGVAAKRALINRIRQESMTKLFMSCQAVLVRGASGNYYVYHLEISSDYYKQKWVVCKRYSEFYRLRKRLLAGLTIHKKQRDCSLCGVVRNQLKDVGFPRRIVMFQDPSLLVGARTAGLEEFIVALCEYLAAEQEVEVCSEIITTRYLVKQFLQFPLEHEEQHLRSIRELKYIDPRDVHVDSDSCPICLCEWTELDGNQLVLSPCGHFFHEHCINEWYRTRFDCPICRSISGIVKFSTRS</sequence>
<feature type="region of interest" description="Disordered" evidence="5">
    <location>
        <begin position="28"/>
        <end position="58"/>
    </location>
</feature>
<organism evidence="8 9">
    <name type="scientific">Bremia lactucae</name>
    <name type="common">Lettuce downy mildew</name>
    <dbReference type="NCBI Taxonomy" id="4779"/>
    <lineage>
        <taxon>Eukaryota</taxon>
        <taxon>Sar</taxon>
        <taxon>Stramenopiles</taxon>
        <taxon>Oomycota</taxon>
        <taxon>Peronosporomycetes</taxon>
        <taxon>Peronosporales</taxon>
        <taxon>Peronosporaceae</taxon>
        <taxon>Bremia</taxon>
    </lineage>
</organism>
<gene>
    <name evidence="8" type="ORF">CCR75_007686</name>
</gene>
<dbReference type="InterPro" id="IPR001683">
    <property type="entry name" value="PX_dom"/>
</dbReference>
<dbReference type="PROSITE" id="PS50195">
    <property type="entry name" value="PX"/>
    <property type="match status" value="1"/>
</dbReference>
<dbReference type="SUPFAM" id="SSF57850">
    <property type="entry name" value="RING/U-box"/>
    <property type="match status" value="1"/>
</dbReference>
<protein>
    <recommendedName>
        <fullName evidence="10">RING-type domain-containing protein</fullName>
    </recommendedName>
</protein>
<dbReference type="InterPro" id="IPR052788">
    <property type="entry name" value="RING-type_E3_ligase_ATL"/>
</dbReference>
<dbReference type="InterPro" id="IPR013083">
    <property type="entry name" value="Znf_RING/FYVE/PHD"/>
</dbReference>
<dbReference type="PANTHER" id="PTHR45798:SF97">
    <property type="entry name" value="ALCOHOL-SENSITIVE RING FINGER PROTEIN 1"/>
    <property type="match status" value="1"/>
</dbReference>
<dbReference type="PANTHER" id="PTHR45798">
    <property type="entry name" value="RING-H2 FINGER PROTEIN ATL61-RELATED-RELATED"/>
    <property type="match status" value="1"/>
</dbReference>
<keyword evidence="9" id="KW-1185">Reference proteome</keyword>
<dbReference type="AlphaFoldDB" id="A0A976FPY8"/>
<dbReference type="Gene3D" id="3.30.1520.10">
    <property type="entry name" value="Phox-like domain"/>
    <property type="match status" value="1"/>
</dbReference>
<reference evidence="8 9" key="1">
    <citation type="journal article" date="2021" name="Genome Biol.">
        <title>AFLAP: assembly-free linkage analysis pipeline using k-mers from genome sequencing data.</title>
        <authorList>
            <person name="Fletcher K."/>
            <person name="Zhang L."/>
            <person name="Gil J."/>
            <person name="Han R."/>
            <person name="Cavanaugh K."/>
            <person name="Michelmore R."/>
        </authorList>
    </citation>
    <scope>NUCLEOTIDE SEQUENCE [LARGE SCALE GENOMIC DNA]</scope>
    <source>
        <strain evidence="8 9">SF5</strain>
    </source>
</reference>
<dbReference type="SMART" id="SM00184">
    <property type="entry name" value="RING"/>
    <property type="match status" value="1"/>
</dbReference>
<dbReference type="PROSITE" id="PS50089">
    <property type="entry name" value="ZF_RING_2"/>
    <property type="match status" value="1"/>
</dbReference>
<dbReference type="InterPro" id="IPR036871">
    <property type="entry name" value="PX_dom_sf"/>
</dbReference>
<dbReference type="GeneID" id="94351415"/>
<dbReference type="Gene3D" id="3.30.40.10">
    <property type="entry name" value="Zinc/RING finger domain, C3HC4 (zinc finger)"/>
    <property type="match status" value="1"/>
</dbReference>
<dbReference type="KEGG" id="blac:94351415"/>
<proteinExistence type="predicted"/>
<dbReference type="EMBL" id="SHOA02000014">
    <property type="protein sequence ID" value="TDH70444.1"/>
    <property type="molecule type" value="Genomic_DNA"/>
</dbReference>
<evidence type="ECO:0000256" key="4">
    <source>
        <dbReference type="PROSITE-ProRule" id="PRU00175"/>
    </source>
</evidence>
<evidence type="ECO:0008006" key="10">
    <source>
        <dbReference type="Google" id="ProtNLM"/>
    </source>
</evidence>
<keyword evidence="3" id="KW-0862">Zinc</keyword>
<feature type="domain" description="PX" evidence="7">
    <location>
        <begin position="122"/>
        <end position="262"/>
    </location>
</feature>
<keyword evidence="2 4" id="KW-0863">Zinc-finger</keyword>
<evidence type="ECO:0000259" key="6">
    <source>
        <dbReference type="PROSITE" id="PS50089"/>
    </source>
</evidence>
<dbReference type="GO" id="GO:0008270">
    <property type="term" value="F:zinc ion binding"/>
    <property type="evidence" value="ECO:0007669"/>
    <property type="project" value="UniProtKB-KW"/>
</dbReference>
<dbReference type="OrthoDB" id="8062037at2759"/>
<evidence type="ECO:0000259" key="7">
    <source>
        <dbReference type="PROSITE" id="PS50195"/>
    </source>
</evidence>
<evidence type="ECO:0000313" key="8">
    <source>
        <dbReference type="EMBL" id="TDH70444.1"/>
    </source>
</evidence>
<evidence type="ECO:0000256" key="1">
    <source>
        <dbReference type="ARBA" id="ARBA00022723"/>
    </source>
</evidence>
<dbReference type="RefSeq" id="XP_067819943.1">
    <property type="nucleotide sequence ID" value="XM_067965744.1"/>
</dbReference>
<evidence type="ECO:0000256" key="2">
    <source>
        <dbReference type="ARBA" id="ARBA00022771"/>
    </source>
</evidence>
<dbReference type="InterPro" id="IPR001841">
    <property type="entry name" value="Znf_RING"/>
</dbReference>